<gene>
    <name evidence="6" type="ORF">G4223_13140</name>
</gene>
<dbReference type="Gene3D" id="1.20.1250.20">
    <property type="entry name" value="MFS general substrate transporter like domains"/>
    <property type="match status" value="1"/>
</dbReference>
<feature type="transmembrane region" description="Helical" evidence="4">
    <location>
        <begin position="380"/>
        <end position="396"/>
    </location>
</feature>
<feature type="transmembrane region" description="Helical" evidence="4">
    <location>
        <begin position="263"/>
        <end position="281"/>
    </location>
</feature>
<feature type="transmembrane region" description="Helical" evidence="4">
    <location>
        <begin position="22"/>
        <end position="43"/>
    </location>
</feature>
<name>A0A7C9QV05_9PROT</name>
<evidence type="ECO:0000256" key="4">
    <source>
        <dbReference type="SAM" id="Phobius"/>
    </source>
</evidence>
<dbReference type="AlphaFoldDB" id="A0A7C9QV05"/>
<sequence length="405" mass="41693">MGDASFDDGGSANKVPFDFKPLMFQVFACTMAMTAFTALAGPIGKELRLAPWQMGLAVTVAGIAWMLLSRPWGIASDCHGRRPVLLWGLAGFAASYALLCLFVALALRGWVPALAAFAGIVLLRGISGGFYAAVPTAGNALIADHVSAERRAGAMAGLGMASGASMVVGPAVAALLAPRSLDLPLQVLALLPVLALAVLWKALPRVEASHAPHEMSPPRLNDPRLRRPVLFSLVCMFGVSVAQIVVGFYAIDRLGLSSQEGARVAGIALTCVGVAFTLAQMAVRLSRWTPETLIRLGTVVAGLGFLAVSTVGSAPALWLCYFVAASGMGLVWPSISALAANAVAPHEQGAAAGTVAAAQGFGLILGPVVGTALYSAEVSAPYLMVGLMLLALVPLGQGRLAEEKA</sequence>
<feature type="domain" description="Major facilitator superfamily (MFS) profile" evidence="5">
    <location>
        <begin position="1"/>
        <end position="404"/>
    </location>
</feature>
<keyword evidence="1 4" id="KW-0812">Transmembrane</keyword>
<dbReference type="PANTHER" id="PTHR23546">
    <property type="entry name" value="TRANSPORT PROTEIN"/>
    <property type="match status" value="1"/>
</dbReference>
<keyword evidence="2 4" id="KW-1133">Transmembrane helix</keyword>
<dbReference type="InterPro" id="IPR011701">
    <property type="entry name" value="MFS"/>
</dbReference>
<protein>
    <submittedName>
        <fullName evidence="6">MFS transporter</fullName>
    </submittedName>
</protein>
<organism evidence="6 7">
    <name type="scientific">Magnetospirillum aberrantis SpK</name>
    <dbReference type="NCBI Taxonomy" id="908842"/>
    <lineage>
        <taxon>Bacteria</taxon>
        <taxon>Pseudomonadati</taxon>
        <taxon>Pseudomonadota</taxon>
        <taxon>Alphaproteobacteria</taxon>
        <taxon>Rhodospirillales</taxon>
        <taxon>Rhodospirillaceae</taxon>
        <taxon>Magnetospirillum</taxon>
    </lineage>
</organism>
<keyword evidence="3 4" id="KW-0472">Membrane</keyword>
<keyword evidence="7" id="KW-1185">Reference proteome</keyword>
<evidence type="ECO:0000313" key="7">
    <source>
        <dbReference type="Proteomes" id="UP000480684"/>
    </source>
</evidence>
<dbReference type="SUPFAM" id="SSF103473">
    <property type="entry name" value="MFS general substrate transporter"/>
    <property type="match status" value="1"/>
</dbReference>
<dbReference type="RefSeq" id="WP_163680475.1">
    <property type="nucleotide sequence ID" value="NZ_JAAIYP010000039.1"/>
</dbReference>
<dbReference type="GO" id="GO:0022857">
    <property type="term" value="F:transmembrane transporter activity"/>
    <property type="evidence" value="ECO:0007669"/>
    <property type="project" value="InterPro"/>
</dbReference>
<feature type="transmembrane region" description="Helical" evidence="4">
    <location>
        <begin position="113"/>
        <end position="134"/>
    </location>
</feature>
<evidence type="ECO:0000256" key="2">
    <source>
        <dbReference type="ARBA" id="ARBA00022989"/>
    </source>
</evidence>
<feature type="transmembrane region" description="Helical" evidence="4">
    <location>
        <begin position="84"/>
        <end position="107"/>
    </location>
</feature>
<feature type="transmembrane region" description="Helical" evidence="4">
    <location>
        <begin position="351"/>
        <end position="374"/>
    </location>
</feature>
<dbReference type="InterPro" id="IPR036259">
    <property type="entry name" value="MFS_trans_sf"/>
</dbReference>
<dbReference type="EMBL" id="JAAIYP010000039">
    <property type="protein sequence ID" value="NFV81057.1"/>
    <property type="molecule type" value="Genomic_DNA"/>
</dbReference>
<comment type="caution">
    <text evidence="6">The sequence shown here is derived from an EMBL/GenBank/DDBJ whole genome shotgun (WGS) entry which is preliminary data.</text>
</comment>
<evidence type="ECO:0000256" key="1">
    <source>
        <dbReference type="ARBA" id="ARBA00022692"/>
    </source>
</evidence>
<dbReference type="Proteomes" id="UP000480684">
    <property type="component" value="Unassembled WGS sequence"/>
</dbReference>
<proteinExistence type="predicted"/>
<accession>A0A7C9QV05</accession>
<feature type="transmembrane region" description="Helical" evidence="4">
    <location>
        <begin position="155"/>
        <end position="177"/>
    </location>
</feature>
<dbReference type="PROSITE" id="PS50850">
    <property type="entry name" value="MFS"/>
    <property type="match status" value="1"/>
</dbReference>
<reference evidence="6 7" key="1">
    <citation type="submission" date="2020-02" db="EMBL/GenBank/DDBJ databases">
        <authorList>
            <person name="Dziuba M."/>
            <person name="Kuznetsov B."/>
            <person name="Mardanov A."/>
            <person name="Ravin N."/>
            <person name="Grouzdev D."/>
        </authorList>
    </citation>
    <scope>NUCLEOTIDE SEQUENCE [LARGE SCALE GENOMIC DNA]</scope>
    <source>
        <strain evidence="6 7">SpK</strain>
    </source>
</reference>
<evidence type="ECO:0000313" key="6">
    <source>
        <dbReference type="EMBL" id="NFV81057.1"/>
    </source>
</evidence>
<feature type="transmembrane region" description="Helical" evidence="4">
    <location>
        <begin position="293"/>
        <end position="310"/>
    </location>
</feature>
<evidence type="ECO:0000259" key="5">
    <source>
        <dbReference type="PROSITE" id="PS50850"/>
    </source>
</evidence>
<feature type="transmembrane region" description="Helical" evidence="4">
    <location>
        <begin position="49"/>
        <end position="68"/>
    </location>
</feature>
<feature type="transmembrane region" description="Helical" evidence="4">
    <location>
        <begin position="316"/>
        <end position="339"/>
    </location>
</feature>
<dbReference type="Pfam" id="PF07690">
    <property type="entry name" value="MFS_1"/>
    <property type="match status" value="1"/>
</dbReference>
<feature type="transmembrane region" description="Helical" evidence="4">
    <location>
        <begin position="229"/>
        <end position="251"/>
    </location>
</feature>
<dbReference type="PANTHER" id="PTHR23546:SF1">
    <property type="entry name" value="MEMBRANE PROTEIN"/>
    <property type="match status" value="1"/>
</dbReference>
<evidence type="ECO:0000256" key="3">
    <source>
        <dbReference type="ARBA" id="ARBA00023136"/>
    </source>
</evidence>
<dbReference type="InterPro" id="IPR020846">
    <property type="entry name" value="MFS_dom"/>
</dbReference>